<dbReference type="EMBL" id="JAAALK010000288">
    <property type="protein sequence ID" value="KAG8053995.1"/>
    <property type="molecule type" value="Genomic_DNA"/>
</dbReference>
<evidence type="ECO:0000313" key="2">
    <source>
        <dbReference type="Proteomes" id="UP000729402"/>
    </source>
</evidence>
<dbReference type="Proteomes" id="UP000729402">
    <property type="component" value="Unassembled WGS sequence"/>
</dbReference>
<accession>A0A8J5S2M5</accession>
<gene>
    <name evidence="1" type="ORF">GUJ93_ZPchr0001g29436</name>
</gene>
<protein>
    <submittedName>
        <fullName evidence="1">Uncharacterized protein</fullName>
    </submittedName>
</protein>
<sequence>MRVLSLLARGATPLWTNRNHRRNCHYTAAAGSNGGRRSGADGHCTCTATAYSQLNCSVSQCGYAWVEPVPLQSASRVYTVQS</sequence>
<proteinExistence type="predicted"/>
<dbReference type="AlphaFoldDB" id="A0A8J5S2M5"/>
<keyword evidence="2" id="KW-1185">Reference proteome</keyword>
<evidence type="ECO:0000313" key="1">
    <source>
        <dbReference type="EMBL" id="KAG8053995.1"/>
    </source>
</evidence>
<reference evidence="1" key="2">
    <citation type="submission" date="2021-02" db="EMBL/GenBank/DDBJ databases">
        <authorList>
            <person name="Kimball J.A."/>
            <person name="Haas M.W."/>
            <person name="Macchietto M."/>
            <person name="Kono T."/>
            <person name="Duquette J."/>
            <person name="Shao M."/>
        </authorList>
    </citation>
    <scope>NUCLEOTIDE SEQUENCE</scope>
    <source>
        <tissue evidence="1">Fresh leaf tissue</tissue>
    </source>
</reference>
<reference evidence="1" key="1">
    <citation type="journal article" date="2021" name="bioRxiv">
        <title>Whole Genome Assembly and Annotation of Northern Wild Rice, Zizania palustris L., Supports a Whole Genome Duplication in the Zizania Genus.</title>
        <authorList>
            <person name="Haas M."/>
            <person name="Kono T."/>
            <person name="Macchietto M."/>
            <person name="Millas R."/>
            <person name="McGilp L."/>
            <person name="Shao M."/>
            <person name="Duquette J."/>
            <person name="Hirsch C.N."/>
            <person name="Kimball J."/>
        </authorList>
    </citation>
    <scope>NUCLEOTIDE SEQUENCE</scope>
    <source>
        <tissue evidence="1">Fresh leaf tissue</tissue>
    </source>
</reference>
<comment type="caution">
    <text evidence="1">The sequence shown here is derived from an EMBL/GenBank/DDBJ whole genome shotgun (WGS) entry which is preliminary data.</text>
</comment>
<name>A0A8J5S2M5_ZIZPA</name>
<organism evidence="1 2">
    <name type="scientific">Zizania palustris</name>
    <name type="common">Northern wild rice</name>
    <dbReference type="NCBI Taxonomy" id="103762"/>
    <lineage>
        <taxon>Eukaryota</taxon>
        <taxon>Viridiplantae</taxon>
        <taxon>Streptophyta</taxon>
        <taxon>Embryophyta</taxon>
        <taxon>Tracheophyta</taxon>
        <taxon>Spermatophyta</taxon>
        <taxon>Magnoliopsida</taxon>
        <taxon>Liliopsida</taxon>
        <taxon>Poales</taxon>
        <taxon>Poaceae</taxon>
        <taxon>BOP clade</taxon>
        <taxon>Oryzoideae</taxon>
        <taxon>Oryzeae</taxon>
        <taxon>Zizaniinae</taxon>
        <taxon>Zizania</taxon>
    </lineage>
</organism>